<dbReference type="EMBL" id="FNFX01000001">
    <property type="protein sequence ID" value="SDK16041.1"/>
    <property type="molecule type" value="Genomic_DNA"/>
</dbReference>
<keyword evidence="3" id="KW-1185">Reference proteome</keyword>
<dbReference type="Proteomes" id="UP000198629">
    <property type="component" value="Unassembled WGS sequence"/>
</dbReference>
<dbReference type="RefSeq" id="WP_176755184.1">
    <property type="nucleotide sequence ID" value="NZ_FNFX01000001.1"/>
</dbReference>
<keyword evidence="1" id="KW-0812">Transmembrane</keyword>
<keyword evidence="1" id="KW-1133">Transmembrane helix</keyword>
<feature type="transmembrane region" description="Helical" evidence="1">
    <location>
        <begin position="7"/>
        <end position="27"/>
    </location>
</feature>
<organism evidence="2 3">
    <name type="scientific">Methylophilus rhizosphaerae</name>
    <dbReference type="NCBI Taxonomy" id="492660"/>
    <lineage>
        <taxon>Bacteria</taxon>
        <taxon>Pseudomonadati</taxon>
        <taxon>Pseudomonadota</taxon>
        <taxon>Betaproteobacteria</taxon>
        <taxon>Nitrosomonadales</taxon>
        <taxon>Methylophilaceae</taxon>
        <taxon>Methylophilus</taxon>
    </lineage>
</organism>
<dbReference type="AlphaFoldDB" id="A0A1G8ZLX4"/>
<name>A0A1G8ZLX4_9PROT</name>
<evidence type="ECO:0000256" key="1">
    <source>
        <dbReference type="SAM" id="Phobius"/>
    </source>
</evidence>
<gene>
    <name evidence="2" type="ORF">SAMN05192566_0398</name>
</gene>
<protein>
    <submittedName>
        <fullName evidence="2">Uncharacterized protein</fullName>
    </submittedName>
</protein>
<proteinExistence type="predicted"/>
<sequence length="52" mass="6024">MSDYKSLIIRIMYWSGVLLILRLVWISYVLIKVFPVACLLLASMLGMAILYE</sequence>
<dbReference type="STRING" id="492660.SAMN05192566_0398"/>
<accession>A0A1G8ZLX4</accession>
<reference evidence="3" key="1">
    <citation type="submission" date="2016-10" db="EMBL/GenBank/DDBJ databases">
        <authorList>
            <person name="Varghese N."/>
            <person name="Submissions S."/>
        </authorList>
    </citation>
    <scope>NUCLEOTIDE SEQUENCE [LARGE SCALE GENOMIC DNA]</scope>
    <source>
        <strain evidence="3">CBMB127</strain>
    </source>
</reference>
<evidence type="ECO:0000313" key="3">
    <source>
        <dbReference type="Proteomes" id="UP000198629"/>
    </source>
</evidence>
<feature type="transmembrane region" description="Helical" evidence="1">
    <location>
        <begin position="33"/>
        <end position="51"/>
    </location>
</feature>
<keyword evidence="1" id="KW-0472">Membrane</keyword>
<evidence type="ECO:0000313" key="2">
    <source>
        <dbReference type="EMBL" id="SDK16041.1"/>
    </source>
</evidence>